<feature type="non-terminal residue" evidence="2">
    <location>
        <position position="1"/>
    </location>
</feature>
<feature type="region of interest" description="Disordered" evidence="1">
    <location>
        <begin position="20"/>
        <end position="49"/>
    </location>
</feature>
<evidence type="ECO:0000313" key="2">
    <source>
        <dbReference type="EMBL" id="NEE06272.1"/>
    </source>
</evidence>
<dbReference type="AlphaFoldDB" id="A0A6G3WLE8"/>
<organism evidence="2">
    <name type="scientific">Streptomyces sp. SID7499</name>
    <dbReference type="NCBI Taxonomy" id="2706086"/>
    <lineage>
        <taxon>Bacteria</taxon>
        <taxon>Bacillati</taxon>
        <taxon>Actinomycetota</taxon>
        <taxon>Actinomycetes</taxon>
        <taxon>Kitasatosporales</taxon>
        <taxon>Streptomycetaceae</taxon>
        <taxon>Streptomyces</taxon>
    </lineage>
</organism>
<accession>A0A6G3WLE8</accession>
<sequence length="71" mass="7778">GVSDVYTARTPRRVARLLAERGARPVDAEHGTTASAPPSGPPPTGFLPQQQGIWIDEARHRGHLVYRIPLR</sequence>
<protein>
    <submittedName>
        <fullName evidence="2">Uncharacterized protein</fullName>
    </submittedName>
</protein>
<feature type="non-terminal residue" evidence="2">
    <location>
        <position position="71"/>
    </location>
</feature>
<proteinExistence type="predicted"/>
<name>A0A6G3WLE8_9ACTN</name>
<gene>
    <name evidence="2" type="ORF">G3M58_07460</name>
</gene>
<evidence type="ECO:0000256" key="1">
    <source>
        <dbReference type="SAM" id="MobiDB-lite"/>
    </source>
</evidence>
<dbReference type="EMBL" id="JAAGMN010000805">
    <property type="protein sequence ID" value="NEE06272.1"/>
    <property type="molecule type" value="Genomic_DNA"/>
</dbReference>
<feature type="compositionally biased region" description="Basic and acidic residues" evidence="1">
    <location>
        <begin position="20"/>
        <end position="30"/>
    </location>
</feature>
<reference evidence="2" key="1">
    <citation type="submission" date="2020-01" db="EMBL/GenBank/DDBJ databases">
        <title>Insect and environment-associated Actinomycetes.</title>
        <authorList>
            <person name="Currrie C."/>
            <person name="Chevrette M."/>
            <person name="Carlson C."/>
            <person name="Stubbendieck R."/>
            <person name="Wendt-Pienkowski E."/>
        </authorList>
    </citation>
    <scope>NUCLEOTIDE SEQUENCE</scope>
    <source>
        <strain evidence="2">SID7499</strain>
    </source>
</reference>
<comment type="caution">
    <text evidence="2">The sequence shown here is derived from an EMBL/GenBank/DDBJ whole genome shotgun (WGS) entry which is preliminary data.</text>
</comment>